<keyword evidence="3" id="KW-1185">Reference proteome</keyword>
<dbReference type="GO" id="GO:0003824">
    <property type="term" value="F:catalytic activity"/>
    <property type="evidence" value="ECO:0007669"/>
    <property type="project" value="InterPro"/>
</dbReference>
<dbReference type="STRING" id="1141098.A0A1Y2DUY6"/>
<protein>
    <recommendedName>
        <fullName evidence="1">Nucleoside phosphorylase domain-containing protein</fullName>
    </recommendedName>
</protein>
<evidence type="ECO:0000313" key="2">
    <source>
        <dbReference type="EMBL" id="ORY63100.1"/>
    </source>
</evidence>
<dbReference type="InterPro" id="IPR053137">
    <property type="entry name" value="NLR-like"/>
</dbReference>
<dbReference type="AlphaFoldDB" id="A0A1Y2DUY6"/>
<reference evidence="2 3" key="1">
    <citation type="submission" date="2016-07" db="EMBL/GenBank/DDBJ databases">
        <title>Pervasive Adenine N6-methylation of Active Genes in Fungi.</title>
        <authorList>
            <consortium name="DOE Joint Genome Institute"/>
            <person name="Mondo S.J."/>
            <person name="Dannebaum R.O."/>
            <person name="Kuo R.C."/>
            <person name="Labutti K."/>
            <person name="Haridas S."/>
            <person name="Kuo A."/>
            <person name="Salamov A."/>
            <person name="Ahrendt S.R."/>
            <person name="Lipzen A."/>
            <person name="Sullivan W."/>
            <person name="Andreopoulos W.B."/>
            <person name="Clum A."/>
            <person name="Lindquist E."/>
            <person name="Daum C."/>
            <person name="Ramamoorthy G.K."/>
            <person name="Gryganskyi A."/>
            <person name="Culley D."/>
            <person name="Magnuson J.K."/>
            <person name="James T.Y."/>
            <person name="O'Malley M.A."/>
            <person name="Stajich J.E."/>
            <person name="Spatafora J.W."/>
            <person name="Visel A."/>
            <person name="Grigoriev I.V."/>
        </authorList>
    </citation>
    <scope>NUCLEOTIDE SEQUENCE [LARGE SCALE GENOMIC DNA]</scope>
    <source>
        <strain evidence="2 3">CBS 129021</strain>
    </source>
</reference>
<sequence length="780" mass="87756">MTNNYRPRCREDFHVAVICALPLEYDAVALAFDEFWNEDRDIRGRPAGHDNYHKMGRIGSHNAVLVLLPNMGKVSAANETARLRLIYTGLKLAILTGICGGVPSPGTDDEILLGDIVISNSIVQYDLGRQYPGKFSRKDTVHDNLGRPSKDIRTLLAIFETHLGLNELQCRTIQILKKLQQTAVETNHRTCYDRPADGEDTLFKPDYPHRHRDQSTCSCDEISACDGAISASCEELQCNVGHRVLRRRLESKRKRQFEEGDITNAQESRIHIGRIGSGDTVMKSGEHRDRIAKEHSIIAFEMEGAGVWDEIPCVIVKAVCDYADSHKNKRWQDFAAATAASAMKALLEHYIQRNGPETAHTWFLVPYNENPGFVGRSEILDQVKRLFGHDQNQATVKPCSRVALYGLGGVGKTQIALAYVYWMKETHPGVSVFWVHASNAQRFRQAFASIAEECNIPGRDDPKADALLLVRKWLETKNSGQWLMVIDNADDTHLFSQIHGCHADMSTNAIEAKHNLGRYVPECAHGLILITTRNKQTGSRLAPGRPPIRIDSMSNDEADQLLRSMLEEEVNIISTEETLLLSSRLENLPLALAQAAAFILENDILINDYVQLLSESDSRLVDCLSEPFEAVGRDSGTPHALTATWIISSFEQIERQNAFASDVLSLLSLFDRQAIPKIFINNYYLQRTPQESEASQAAAVTKALGILKAFSFIKESKHQSVDMHRLVQMVTRKWLVNSRRMTEFAQQALRIVSNTYPYGKHESKEYSYTYQYCILDIGIL</sequence>
<proteinExistence type="predicted"/>
<dbReference type="Pfam" id="PF01048">
    <property type="entry name" value="PNP_UDP_1"/>
    <property type="match status" value="1"/>
</dbReference>
<comment type="caution">
    <text evidence="2">The sequence shown here is derived from an EMBL/GenBank/DDBJ whole genome shotgun (WGS) entry which is preliminary data.</text>
</comment>
<dbReference type="InterPro" id="IPR000845">
    <property type="entry name" value="Nucleoside_phosphorylase_d"/>
</dbReference>
<dbReference type="GeneID" id="63774632"/>
<feature type="domain" description="Nucleoside phosphorylase" evidence="1">
    <location>
        <begin position="15"/>
        <end position="137"/>
    </location>
</feature>
<organism evidence="2 3">
    <name type="scientific">Pseudomassariella vexata</name>
    <dbReference type="NCBI Taxonomy" id="1141098"/>
    <lineage>
        <taxon>Eukaryota</taxon>
        <taxon>Fungi</taxon>
        <taxon>Dikarya</taxon>
        <taxon>Ascomycota</taxon>
        <taxon>Pezizomycotina</taxon>
        <taxon>Sordariomycetes</taxon>
        <taxon>Xylariomycetidae</taxon>
        <taxon>Amphisphaeriales</taxon>
        <taxon>Pseudomassariaceae</taxon>
        <taxon>Pseudomassariella</taxon>
    </lineage>
</organism>
<dbReference type="Proteomes" id="UP000193689">
    <property type="component" value="Unassembled WGS sequence"/>
</dbReference>
<evidence type="ECO:0000313" key="3">
    <source>
        <dbReference type="Proteomes" id="UP000193689"/>
    </source>
</evidence>
<dbReference type="Gene3D" id="3.40.50.1580">
    <property type="entry name" value="Nucleoside phosphorylase domain"/>
    <property type="match status" value="1"/>
</dbReference>
<dbReference type="InterPro" id="IPR027417">
    <property type="entry name" value="P-loop_NTPase"/>
</dbReference>
<dbReference type="Gene3D" id="3.40.50.300">
    <property type="entry name" value="P-loop containing nucleotide triphosphate hydrolases"/>
    <property type="match status" value="1"/>
</dbReference>
<name>A0A1Y2DUY6_9PEZI</name>
<dbReference type="PANTHER" id="PTHR46082:SF6">
    <property type="entry name" value="AAA+ ATPASE DOMAIN-CONTAINING PROTEIN-RELATED"/>
    <property type="match status" value="1"/>
</dbReference>
<dbReference type="EMBL" id="MCFJ01000008">
    <property type="protein sequence ID" value="ORY63100.1"/>
    <property type="molecule type" value="Genomic_DNA"/>
</dbReference>
<evidence type="ECO:0000259" key="1">
    <source>
        <dbReference type="Pfam" id="PF01048"/>
    </source>
</evidence>
<gene>
    <name evidence="2" type="ORF">BCR38DRAFT_410062</name>
</gene>
<accession>A0A1Y2DUY6</accession>
<dbReference type="PANTHER" id="PTHR46082">
    <property type="entry name" value="ATP/GTP-BINDING PROTEIN-RELATED"/>
    <property type="match status" value="1"/>
</dbReference>
<dbReference type="GO" id="GO:0009116">
    <property type="term" value="P:nucleoside metabolic process"/>
    <property type="evidence" value="ECO:0007669"/>
    <property type="project" value="InterPro"/>
</dbReference>
<dbReference type="RefSeq" id="XP_040714757.1">
    <property type="nucleotide sequence ID" value="XM_040858420.1"/>
</dbReference>
<dbReference type="SUPFAM" id="SSF53167">
    <property type="entry name" value="Purine and uridine phosphorylases"/>
    <property type="match status" value="1"/>
</dbReference>
<dbReference type="InterPro" id="IPR035994">
    <property type="entry name" value="Nucleoside_phosphorylase_sf"/>
</dbReference>
<dbReference type="OrthoDB" id="427518at2759"/>
<dbReference type="InParanoid" id="A0A1Y2DUY6"/>
<dbReference type="SUPFAM" id="SSF52540">
    <property type="entry name" value="P-loop containing nucleoside triphosphate hydrolases"/>
    <property type="match status" value="1"/>
</dbReference>